<feature type="chain" id="PRO_5045895228" evidence="2">
    <location>
        <begin position="26"/>
        <end position="256"/>
    </location>
</feature>
<organism evidence="4 5">
    <name type="scientific">Deefgea tanakiae</name>
    <dbReference type="NCBI Taxonomy" id="2865840"/>
    <lineage>
        <taxon>Bacteria</taxon>
        <taxon>Pseudomonadati</taxon>
        <taxon>Pseudomonadota</taxon>
        <taxon>Betaproteobacteria</taxon>
        <taxon>Neisseriales</taxon>
        <taxon>Chitinibacteraceae</taxon>
        <taxon>Deefgea</taxon>
    </lineage>
</organism>
<evidence type="ECO:0000256" key="1">
    <source>
        <dbReference type="ARBA" id="ARBA00022729"/>
    </source>
</evidence>
<dbReference type="Pfam" id="PF00497">
    <property type="entry name" value="SBP_bac_3"/>
    <property type="match status" value="1"/>
</dbReference>
<evidence type="ECO:0000259" key="3">
    <source>
        <dbReference type="Pfam" id="PF00497"/>
    </source>
</evidence>
<reference evidence="4 5" key="1">
    <citation type="submission" date="2021-08" db="EMBL/GenBank/DDBJ databases">
        <title>complete genome sequencing of Deefgea sp. D25.</title>
        <authorList>
            <person name="Bae J.-W."/>
            <person name="Gim D.-H."/>
        </authorList>
    </citation>
    <scope>NUCLEOTIDE SEQUENCE [LARGE SCALE GENOMIC DNA]</scope>
    <source>
        <strain evidence="4 5">D25</strain>
    </source>
</reference>
<evidence type="ECO:0000313" key="4">
    <source>
        <dbReference type="EMBL" id="QZA76665.1"/>
    </source>
</evidence>
<sequence>MMLRSWLIKGMCALPLILGLPATWAAEVNTPLKVVYFQDYPPFSSGAGEQVHGVFIDILQEALVRRMKQPILNAGYPWERAQYMVKQGEADAFVTAHNPDRKLYTDASSETLFTAEIKFYVRKNHPDIDKIMAFTQVAQFKPYKIGSYIGAGWTKTNLGGFDITYFPLSESLFRSAAKGLVDASPDIAAMARPYIVRLGLKEELAEVPHSFDTLHYRLCIRKNSNFTKLLPEFDKTLKAMRNDGTLAEIMKKNNLQ</sequence>
<dbReference type="PANTHER" id="PTHR35936">
    <property type="entry name" value="MEMBRANE-BOUND LYTIC MUREIN TRANSGLYCOSYLASE F"/>
    <property type="match status" value="1"/>
</dbReference>
<accession>A0ABX8Z662</accession>
<keyword evidence="1 2" id="KW-0732">Signal</keyword>
<feature type="domain" description="Solute-binding protein family 3/N-terminal" evidence="3">
    <location>
        <begin position="32"/>
        <end position="252"/>
    </location>
</feature>
<dbReference type="RefSeq" id="WP_221005069.1">
    <property type="nucleotide sequence ID" value="NZ_CP081150.1"/>
</dbReference>
<name>A0ABX8Z662_9NEIS</name>
<dbReference type="PANTHER" id="PTHR35936:SF25">
    <property type="entry name" value="ABC TRANSPORTER SUBSTRATE-BINDING PROTEIN"/>
    <property type="match status" value="1"/>
</dbReference>
<dbReference type="InterPro" id="IPR001638">
    <property type="entry name" value="Solute-binding_3/MltF_N"/>
</dbReference>
<dbReference type="Gene3D" id="3.40.190.10">
    <property type="entry name" value="Periplasmic binding protein-like II"/>
    <property type="match status" value="2"/>
</dbReference>
<protein>
    <submittedName>
        <fullName evidence="4">Transporter substrate-binding domain-containing protein</fullName>
    </submittedName>
</protein>
<dbReference type="SUPFAM" id="SSF53850">
    <property type="entry name" value="Periplasmic binding protein-like II"/>
    <property type="match status" value="1"/>
</dbReference>
<dbReference type="Proteomes" id="UP000825679">
    <property type="component" value="Chromosome"/>
</dbReference>
<dbReference type="EMBL" id="CP081150">
    <property type="protein sequence ID" value="QZA76665.1"/>
    <property type="molecule type" value="Genomic_DNA"/>
</dbReference>
<keyword evidence="5" id="KW-1185">Reference proteome</keyword>
<proteinExistence type="predicted"/>
<evidence type="ECO:0000256" key="2">
    <source>
        <dbReference type="SAM" id="SignalP"/>
    </source>
</evidence>
<gene>
    <name evidence="4" type="ORF">K4H28_10010</name>
</gene>
<feature type="signal peptide" evidence="2">
    <location>
        <begin position="1"/>
        <end position="25"/>
    </location>
</feature>
<evidence type="ECO:0000313" key="5">
    <source>
        <dbReference type="Proteomes" id="UP000825679"/>
    </source>
</evidence>